<accession>A0A0C3CP53</accession>
<evidence type="ECO:0000313" key="4">
    <source>
        <dbReference type="Proteomes" id="UP000054321"/>
    </source>
</evidence>
<proteinExistence type="predicted"/>
<dbReference type="AlphaFoldDB" id="A0A0C3CP53"/>
<dbReference type="Pfam" id="PF24864">
    <property type="entry name" value="DUF7730"/>
    <property type="match status" value="1"/>
</dbReference>
<reference evidence="3 4" key="1">
    <citation type="submission" date="2014-04" db="EMBL/GenBank/DDBJ databases">
        <authorList>
            <consortium name="DOE Joint Genome Institute"/>
            <person name="Kuo A."/>
            <person name="Martino E."/>
            <person name="Perotto S."/>
            <person name="Kohler A."/>
            <person name="Nagy L.G."/>
            <person name="Floudas D."/>
            <person name="Copeland A."/>
            <person name="Barry K.W."/>
            <person name="Cichocki N."/>
            <person name="Veneault-Fourrey C."/>
            <person name="LaButti K."/>
            <person name="Lindquist E.A."/>
            <person name="Lipzen A."/>
            <person name="Lundell T."/>
            <person name="Morin E."/>
            <person name="Murat C."/>
            <person name="Sun H."/>
            <person name="Tunlid A."/>
            <person name="Henrissat B."/>
            <person name="Grigoriev I.V."/>
            <person name="Hibbett D.S."/>
            <person name="Martin F."/>
            <person name="Nordberg H.P."/>
            <person name="Cantor M.N."/>
            <person name="Hua S.X."/>
        </authorList>
    </citation>
    <scope>NUCLEOTIDE SEQUENCE [LARGE SCALE GENOMIC DNA]</scope>
    <source>
        <strain evidence="3 4">Zn</strain>
    </source>
</reference>
<feature type="domain" description="DUF7730" evidence="2">
    <location>
        <begin position="86"/>
        <end position="300"/>
    </location>
</feature>
<dbReference type="HOGENOM" id="CLU_821589_0_0_1"/>
<dbReference type="InParanoid" id="A0A0C3CP53"/>
<evidence type="ECO:0000256" key="1">
    <source>
        <dbReference type="SAM" id="MobiDB-lite"/>
    </source>
</evidence>
<dbReference type="STRING" id="913774.A0A0C3CP53"/>
<dbReference type="PANTHER" id="PTHR38790:SF9">
    <property type="entry name" value="F-BOX DOMAIN-CONTAINING PROTEIN"/>
    <property type="match status" value="1"/>
</dbReference>
<dbReference type="OrthoDB" id="4757095at2759"/>
<keyword evidence="4" id="KW-1185">Reference proteome</keyword>
<organism evidence="3 4">
    <name type="scientific">Oidiodendron maius (strain Zn)</name>
    <dbReference type="NCBI Taxonomy" id="913774"/>
    <lineage>
        <taxon>Eukaryota</taxon>
        <taxon>Fungi</taxon>
        <taxon>Dikarya</taxon>
        <taxon>Ascomycota</taxon>
        <taxon>Pezizomycotina</taxon>
        <taxon>Leotiomycetes</taxon>
        <taxon>Leotiomycetes incertae sedis</taxon>
        <taxon>Myxotrichaceae</taxon>
        <taxon>Oidiodendron</taxon>
    </lineage>
</organism>
<evidence type="ECO:0000313" key="3">
    <source>
        <dbReference type="EMBL" id="KIN00784.1"/>
    </source>
</evidence>
<dbReference type="InterPro" id="IPR056632">
    <property type="entry name" value="DUF7730"/>
</dbReference>
<dbReference type="Proteomes" id="UP000054321">
    <property type="component" value="Unassembled WGS sequence"/>
</dbReference>
<name>A0A0C3CP53_OIDMZ</name>
<sequence>MLTQLLFKLLLKPLLQVLVILLKALLWLARVVSGNQNREGGYCATRRRHMARRSPPPVARIDLSDERNPLTRPPSPRLKATDSPRACFLLDVLPLELRLLIWEGVLGGHYFHLEIQSGILTGQLCVSPTPNTCFYGRGGCRSRLPDKILPLEKNLLLPILLSCKQTYTESIRYLYSANTFTISQPDVIEYLPILLLPQRIDNIRSLTFYCNLPLDNPGSILQQEAKETDPQFTGRAGIWRAIWHNISAMKGLQTLNVKLNVLSFTWQSINKETATQLLLPISEVVRPENFILSLPFPAMDGSPPEGNYAWAGVDGWEGIDPWDDLPCTIRRVLDRSEL</sequence>
<dbReference type="EMBL" id="KN832877">
    <property type="protein sequence ID" value="KIN00784.1"/>
    <property type="molecule type" value="Genomic_DNA"/>
</dbReference>
<protein>
    <recommendedName>
        <fullName evidence="2">DUF7730 domain-containing protein</fullName>
    </recommendedName>
</protein>
<reference evidence="4" key="2">
    <citation type="submission" date="2015-01" db="EMBL/GenBank/DDBJ databases">
        <title>Evolutionary Origins and Diversification of the Mycorrhizal Mutualists.</title>
        <authorList>
            <consortium name="DOE Joint Genome Institute"/>
            <consortium name="Mycorrhizal Genomics Consortium"/>
            <person name="Kohler A."/>
            <person name="Kuo A."/>
            <person name="Nagy L.G."/>
            <person name="Floudas D."/>
            <person name="Copeland A."/>
            <person name="Barry K.W."/>
            <person name="Cichocki N."/>
            <person name="Veneault-Fourrey C."/>
            <person name="LaButti K."/>
            <person name="Lindquist E.A."/>
            <person name="Lipzen A."/>
            <person name="Lundell T."/>
            <person name="Morin E."/>
            <person name="Murat C."/>
            <person name="Riley R."/>
            <person name="Ohm R."/>
            <person name="Sun H."/>
            <person name="Tunlid A."/>
            <person name="Henrissat B."/>
            <person name="Grigoriev I.V."/>
            <person name="Hibbett D.S."/>
            <person name="Martin F."/>
        </authorList>
    </citation>
    <scope>NUCLEOTIDE SEQUENCE [LARGE SCALE GENOMIC DNA]</scope>
    <source>
        <strain evidence="4">Zn</strain>
    </source>
</reference>
<gene>
    <name evidence="3" type="ORF">OIDMADRAFT_146108</name>
</gene>
<evidence type="ECO:0000259" key="2">
    <source>
        <dbReference type="Pfam" id="PF24864"/>
    </source>
</evidence>
<dbReference type="PANTHER" id="PTHR38790">
    <property type="entry name" value="2EXR DOMAIN-CONTAINING PROTEIN-RELATED"/>
    <property type="match status" value="1"/>
</dbReference>
<feature type="region of interest" description="Disordered" evidence="1">
    <location>
        <begin position="49"/>
        <end position="79"/>
    </location>
</feature>